<feature type="domain" description="Orc1-like AAA ATPase" evidence="1">
    <location>
        <begin position="19"/>
        <end position="169"/>
    </location>
</feature>
<keyword evidence="2" id="KW-0547">Nucleotide-binding</keyword>
<evidence type="ECO:0000259" key="1">
    <source>
        <dbReference type="Pfam" id="PF13191"/>
    </source>
</evidence>
<keyword evidence="2" id="KW-0067">ATP-binding</keyword>
<protein>
    <submittedName>
        <fullName evidence="2">ATP-binding protein</fullName>
    </submittedName>
</protein>
<proteinExistence type="predicted"/>
<dbReference type="Proteomes" id="UP001518680">
    <property type="component" value="Unassembled WGS sequence"/>
</dbReference>
<sequence>MYNRKNPFTATLEATPPYLAGRKDSIEEFAYALDDGPGSHERISLVVGPRGVGKTVLLNAFKDAASDRGWRILNDTASAGFAERLRAEIINTLHLNRAALKGFNLHLFQLDIGMEWDPRALSTETYPLRKALKDLLHAQRELDRISHGEPTGVLIALDEMHHLRSDEVIDFGATIQHLVREGENIAVVMAGIPSSIKPLLASQDNSNPVTFLRRANRIELDRVADTDVRKALQASVEETKVKWDPDALHSAVSACQGYPFMIQLVGLWAFRHRTDNAISVEAAQEGISKARRKLGQLVHEPALAELSPIDRTFLLHMAQDNGPSSMSDITVRLGKSPQYASNYRRRLLDSGLIDIPASGQVDFALPYLRDYLREHAASLVIDSH</sequence>
<dbReference type="PANTHER" id="PTHR34301:SF8">
    <property type="entry name" value="ATPASE DOMAIN-CONTAINING PROTEIN"/>
    <property type="match status" value="1"/>
</dbReference>
<dbReference type="Gene3D" id="3.40.50.300">
    <property type="entry name" value="P-loop containing nucleotide triphosphate hydrolases"/>
    <property type="match status" value="1"/>
</dbReference>
<dbReference type="Pfam" id="PF13191">
    <property type="entry name" value="AAA_16"/>
    <property type="match status" value="1"/>
</dbReference>
<dbReference type="RefSeq" id="WP_200449319.1">
    <property type="nucleotide sequence ID" value="NZ_JAACBX020000001.1"/>
</dbReference>
<name>A0ABS1Y4R6_9CORY</name>
<dbReference type="EMBL" id="JAACBX020000001">
    <property type="protein sequence ID" value="MBM0243381.1"/>
    <property type="molecule type" value="Genomic_DNA"/>
</dbReference>
<dbReference type="InterPro" id="IPR041664">
    <property type="entry name" value="AAA_16"/>
</dbReference>
<dbReference type="InterPro" id="IPR027417">
    <property type="entry name" value="P-loop_NTPase"/>
</dbReference>
<organism evidence="2 3">
    <name type="scientific">Corynebacterium macginleyi</name>
    <dbReference type="NCBI Taxonomy" id="38290"/>
    <lineage>
        <taxon>Bacteria</taxon>
        <taxon>Bacillati</taxon>
        <taxon>Actinomycetota</taxon>
        <taxon>Actinomycetes</taxon>
        <taxon>Mycobacteriales</taxon>
        <taxon>Corynebacteriaceae</taxon>
        <taxon>Corynebacterium</taxon>
    </lineage>
</organism>
<reference evidence="2 3" key="1">
    <citation type="submission" date="2021-01" db="EMBL/GenBank/DDBJ databases">
        <title>Complete genome sequences of Corynebacterium macginleyi strains isolated from infectious keratitis.</title>
        <authorList>
            <person name="Sagerfors S."/>
            <person name="Poehlein A."/>
            <person name="Soderquist B."/>
            <person name="Bruggemann H."/>
        </authorList>
    </citation>
    <scope>NUCLEOTIDE SEQUENCE [LARGE SCALE GENOMIC DNA]</scope>
    <source>
        <strain evidence="2 3">12T220</strain>
    </source>
</reference>
<evidence type="ECO:0000313" key="3">
    <source>
        <dbReference type="Proteomes" id="UP001518680"/>
    </source>
</evidence>
<dbReference type="PANTHER" id="PTHR34301">
    <property type="entry name" value="DNA-BINDING PROTEIN-RELATED"/>
    <property type="match status" value="1"/>
</dbReference>
<evidence type="ECO:0000313" key="2">
    <source>
        <dbReference type="EMBL" id="MBM0243381.1"/>
    </source>
</evidence>
<accession>A0ABS1Y4R6</accession>
<keyword evidence="3" id="KW-1185">Reference proteome</keyword>
<comment type="caution">
    <text evidence="2">The sequence shown here is derived from an EMBL/GenBank/DDBJ whole genome shotgun (WGS) entry which is preliminary data.</text>
</comment>
<dbReference type="SUPFAM" id="SSF52540">
    <property type="entry name" value="P-loop containing nucleoside triphosphate hydrolases"/>
    <property type="match status" value="1"/>
</dbReference>
<gene>
    <name evidence="2" type="ORF">GWO63_003615</name>
</gene>
<dbReference type="GO" id="GO:0005524">
    <property type="term" value="F:ATP binding"/>
    <property type="evidence" value="ECO:0007669"/>
    <property type="project" value="UniProtKB-KW"/>
</dbReference>